<name>A0A504YZW6_FASGI</name>
<dbReference type="InterPro" id="IPR032695">
    <property type="entry name" value="Integrin_dom_sf"/>
</dbReference>
<dbReference type="OrthoDB" id="6259035at2759"/>
<evidence type="ECO:0000313" key="7">
    <source>
        <dbReference type="Proteomes" id="UP000316759"/>
    </source>
</evidence>
<accession>A0A504YZW6</accession>
<feature type="transmembrane region" description="Helical" evidence="5">
    <location>
        <begin position="194"/>
        <end position="216"/>
    </location>
</feature>
<gene>
    <name evidence="6" type="ORF">FGIG_06106</name>
</gene>
<keyword evidence="3 5" id="KW-0472">Membrane</keyword>
<dbReference type="GO" id="GO:0005178">
    <property type="term" value="F:integrin binding"/>
    <property type="evidence" value="ECO:0007669"/>
    <property type="project" value="TreeGrafter"/>
</dbReference>
<dbReference type="GO" id="GO:0009897">
    <property type="term" value="C:external side of plasma membrane"/>
    <property type="evidence" value="ECO:0007669"/>
    <property type="project" value="TreeGrafter"/>
</dbReference>
<dbReference type="PANTHER" id="PTHR23220">
    <property type="entry name" value="INTEGRIN ALPHA"/>
    <property type="match status" value="1"/>
</dbReference>
<dbReference type="Gene3D" id="1.20.5.930">
    <property type="entry name" value="Bicelle-embedded integrin alpha(iib) transmembrane segment"/>
    <property type="match status" value="1"/>
</dbReference>
<evidence type="ECO:0000256" key="5">
    <source>
        <dbReference type="SAM" id="Phobius"/>
    </source>
</evidence>
<dbReference type="Proteomes" id="UP000316759">
    <property type="component" value="Unassembled WGS sequence"/>
</dbReference>
<sequence>MSRHVLSQSPDWAIRSRCRLNAVNRKPALEYETRNLCSAEAQREGLLAESADGSERETYCGNRTVKIRLRSTDHSPSGAKTTTRNHQMWSRISKHRCTNLCHGKQFNTDKIYCRIDNLSRGDAVRIVLRGHVWADTFFRYKIPDLAIVSEAQSELGEYAFGIPVHGNRTIQPLAISQNFVFHGIKVPAFREIPLWPIILGCILGAALLAGIIFGLWRCGFFRRKPIYDAQPASSGPIVSPTVL</sequence>
<dbReference type="GO" id="GO:0033627">
    <property type="term" value="P:cell adhesion mediated by integrin"/>
    <property type="evidence" value="ECO:0007669"/>
    <property type="project" value="TreeGrafter"/>
</dbReference>
<keyword evidence="4" id="KW-0325">Glycoprotein</keyword>
<comment type="caution">
    <text evidence="6">The sequence shown here is derived from an EMBL/GenBank/DDBJ whole genome shotgun (WGS) entry which is preliminary data.</text>
</comment>
<organism evidence="6 7">
    <name type="scientific">Fasciola gigantica</name>
    <name type="common">Giant liver fluke</name>
    <dbReference type="NCBI Taxonomy" id="46835"/>
    <lineage>
        <taxon>Eukaryota</taxon>
        <taxon>Metazoa</taxon>
        <taxon>Spiralia</taxon>
        <taxon>Lophotrochozoa</taxon>
        <taxon>Platyhelminthes</taxon>
        <taxon>Trematoda</taxon>
        <taxon>Digenea</taxon>
        <taxon>Plagiorchiida</taxon>
        <taxon>Echinostomata</taxon>
        <taxon>Echinostomatoidea</taxon>
        <taxon>Fasciolidae</taxon>
        <taxon>Fasciola</taxon>
    </lineage>
</organism>
<dbReference type="InterPro" id="IPR018184">
    <property type="entry name" value="Integrin_alpha_C_CS"/>
</dbReference>
<dbReference type="GO" id="GO:0008305">
    <property type="term" value="C:integrin complex"/>
    <property type="evidence" value="ECO:0007669"/>
    <property type="project" value="TreeGrafter"/>
</dbReference>
<protein>
    <submittedName>
        <fullName evidence="6">Integrin alpha 3</fullName>
    </submittedName>
</protein>
<evidence type="ECO:0000256" key="3">
    <source>
        <dbReference type="ARBA" id="ARBA00023136"/>
    </source>
</evidence>
<dbReference type="GO" id="GO:0007160">
    <property type="term" value="P:cell-matrix adhesion"/>
    <property type="evidence" value="ECO:0007669"/>
    <property type="project" value="TreeGrafter"/>
</dbReference>
<comment type="subcellular location">
    <subcellularLocation>
        <location evidence="1">Membrane</location>
        <topology evidence="1">Single-pass type I membrane protein</topology>
    </subcellularLocation>
</comment>
<dbReference type="GO" id="GO:0098609">
    <property type="term" value="P:cell-cell adhesion"/>
    <property type="evidence" value="ECO:0007669"/>
    <property type="project" value="TreeGrafter"/>
</dbReference>
<keyword evidence="7" id="KW-1185">Reference proteome</keyword>
<dbReference type="Gene3D" id="2.60.40.1530">
    <property type="entry name" value="ntegrin, alpha v. Chain A, domain 4"/>
    <property type="match status" value="1"/>
</dbReference>
<reference evidence="6 7" key="1">
    <citation type="submission" date="2019-04" db="EMBL/GenBank/DDBJ databases">
        <title>Annotation for the trematode Fasciola gigantica.</title>
        <authorList>
            <person name="Choi Y.-J."/>
        </authorList>
    </citation>
    <scope>NUCLEOTIDE SEQUENCE [LARGE SCALE GENOMIC DNA]</scope>
    <source>
        <strain evidence="6">Uganda_cow_1</strain>
    </source>
</reference>
<evidence type="ECO:0000256" key="2">
    <source>
        <dbReference type="ARBA" id="ARBA00023037"/>
    </source>
</evidence>
<proteinExistence type="predicted"/>
<keyword evidence="5" id="KW-1133">Transmembrane helix</keyword>
<dbReference type="PROSITE" id="PS00242">
    <property type="entry name" value="INTEGRIN_ALPHA"/>
    <property type="match status" value="1"/>
</dbReference>
<dbReference type="AlphaFoldDB" id="A0A504YZW6"/>
<dbReference type="SUPFAM" id="SSF69179">
    <property type="entry name" value="Integrin domains"/>
    <property type="match status" value="1"/>
</dbReference>
<dbReference type="GO" id="GO:0007229">
    <property type="term" value="P:integrin-mediated signaling pathway"/>
    <property type="evidence" value="ECO:0007669"/>
    <property type="project" value="UniProtKB-KW"/>
</dbReference>
<dbReference type="EMBL" id="SUNJ01006310">
    <property type="protein sequence ID" value="TPP62910.1"/>
    <property type="molecule type" value="Genomic_DNA"/>
</dbReference>
<keyword evidence="2 6" id="KW-0401">Integrin</keyword>
<keyword evidence="5" id="KW-0812">Transmembrane</keyword>
<dbReference type="STRING" id="46835.A0A504YZW6"/>
<dbReference type="PANTHER" id="PTHR23220:SF122">
    <property type="entry name" value="INTEGRIN ALPHA-PS1"/>
    <property type="match status" value="1"/>
</dbReference>
<evidence type="ECO:0000313" key="6">
    <source>
        <dbReference type="EMBL" id="TPP62910.1"/>
    </source>
</evidence>
<evidence type="ECO:0000256" key="1">
    <source>
        <dbReference type="ARBA" id="ARBA00004479"/>
    </source>
</evidence>
<evidence type="ECO:0000256" key="4">
    <source>
        <dbReference type="ARBA" id="ARBA00023180"/>
    </source>
</evidence>